<dbReference type="RefSeq" id="WP_188184650.1">
    <property type="nucleotide sequence ID" value="NZ_JACVQF010000224.1"/>
</dbReference>
<dbReference type="SUPFAM" id="SSF49265">
    <property type="entry name" value="Fibronectin type III"/>
    <property type="match status" value="1"/>
</dbReference>
<reference evidence="12" key="2">
    <citation type="submission" date="2020-09" db="EMBL/GenBank/DDBJ databases">
        <authorList>
            <person name="Luo X."/>
        </authorList>
    </citation>
    <scope>NUCLEOTIDE SEQUENCE</scope>
    <source>
        <strain evidence="12">TRM S81-3</strain>
    </source>
</reference>
<accession>A0A926LBQ6</accession>
<feature type="domain" description="CBM2" evidence="11">
    <location>
        <begin position="432"/>
        <end position="541"/>
    </location>
</feature>
<dbReference type="PANTHER" id="PTHR34142:SF1">
    <property type="entry name" value="GLYCOSIDE HYDROLASE FAMILY 5 DOMAIN-CONTAINING PROTEIN"/>
    <property type="match status" value="1"/>
</dbReference>
<dbReference type="InterPro" id="IPR008965">
    <property type="entry name" value="CBM2/CBM3_carb-bd_dom_sf"/>
</dbReference>
<sequence length="541" mass="56738">MRKKLAAATSTLLAVCASLLTVAQPAHAADAAGFHVSDGRLLDANGEDFVLRGVNHAHTWYPDRTDQALKDIKALGANSVRVVLSTGDQWTRNDTADVAHVVAECKENRLVCVLEAHDTTGYGEAGAAAPLSRAVDYWLGVKDALVGQEKYVLVNIGNEPYGNTGYQAWTADTKTAIGRLRTAGLDHTLMVDAPNWGQDWSFTMRDNAADVFAADPDRNTVFDIHMYGVYDTAAEVRDYLGRFVQARLPVVVGEFGDMHSDGNPDEDAIMATAQSLGIGYLGWSWSGNGGGVEYLDLAQNFDPGRLSAWGRRLFDGADGIKATAREASVFAGSGGDTTAPTAPGTPTASGITARSLRLAWPAATDDTAVTGYDVVRVDGSTETVVATSATPGADITGLAPKTAYTFAVYARDAAGNRSSRSASVTATTAADQGGETGSCAIAYRLSDWGSSFNAEVTIRNTGTAPVDGWRLDFAFPGGQRINSVWNARATQDGDRVIVTHESWTRTIPAGGSVSFGLNGTSTGGNGVPASFTLNGAACTTG</sequence>
<evidence type="ECO:0000256" key="4">
    <source>
        <dbReference type="ARBA" id="ARBA00023001"/>
    </source>
</evidence>
<evidence type="ECO:0000256" key="7">
    <source>
        <dbReference type="ARBA" id="ARBA00023326"/>
    </source>
</evidence>
<dbReference type="Proteomes" id="UP000621210">
    <property type="component" value="Unassembled WGS sequence"/>
</dbReference>
<proteinExistence type="inferred from homology"/>
<feature type="chain" id="PRO_5037206883" description="Endoglucanase" evidence="9">
    <location>
        <begin position="29"/>
        <end position="541"/>
    </location>
</feature>
<keyword evidence="7 8" id="KW-0624">Polysaccharide degradation</keyword>
<evidence type="ECO:0000256" key="3">
    <source>
        <dbReference type="ARBA" id="ARBA00022801"/>
    </source>
</evidence>
<dbReference type="EC" id="3.2.1.4" evidence="8"/>
<dbReference type="PANTHER" id="PTHR34142">
    <property type="entry name" value="ENDO-BETA-1,4-GLUCANASE A"/>
    <property type="match status" value="1"/>
</dbReference>
<evidence type="ECO:0000259" key="10">
    <source>
        <dbReference type="PROSITE" id="PS50853"/>
    </source>
</evidence>
<dbReference type="InterPro" id="IPR001547">
    <property type="entry name" value="Glyco_hydro_5"/>
</dbReference>
<dbReference type="SMART" id="SM00637">
    <property type="entry name" value="CBD_II"/>
    <property type="match status" value="1"/>
</dbReference>
<dbReference type="GO" id="GO:0030247">
    <property type="term" value="F:polysaccharide binding"/>
    <property type="evidence" value="ECO:0007669"/>
    <property type="project" value="UniProtKB-UniRule"/>
</dbReference>
<feature type="domain" description="Fibronectin type-III" evidence="10">
    <location>
        <begin position="342"/>
        <end position="431"/>
    </location>
</feature>
<evidence type="ECO:0000313" key="13">
    <source>
        <dbReference type="Proteomes" id="UP000621210"/>
    </source>
</evidence>
<keyword evidence="3 8" id="KW-0378">Hydrolase</keyword>
<dbReference type="InterPro" id="IPR036116">
    <property type="entry name" value="FN3_sf"/>
</dbReference>
<dbReference type="PROSITE" id="PS50853">
    <property type="entry name" value="FN3"/>
    <property type="match status" value="1"/>
</dbReference>
<protein>
    <recommendedName>
        <fullName evidence="8">Endoglucanase</fullName>
        <ecNumber evidence="8">3.2.1.4</ecNumber>
    </recommendedName>
</protein>
<dbReference type="CDD" id="cd00063">
    <property type="entry name" value="FN3"/>
    <property type="match status" value="1"/>
</dbReference>
<comment type="catalytic activity">
    <reaction evidence="1 8">
        <text>Endohydrolysis of (1-&gt;4)-beta-D-glucosidic linkages in cellulose, lichenin and cereal beta-D-glucans.</text>
        <dbReference type="EC" id="3.2.1.4"/>
    </reaction>
</comment>
<dbReference type="InterPro" id="IPR012291">
    <property type="entry name" value="CBM2_carb-bd_dom_sf"/>
</dbReference>
<dbReference type="AlphaFoldDB" id="A0A926LBQ6"/>
<dbReference type="SMART" id="SM00060">
    <property type="entry name" value="FN3"/>
    <property type="match status" value="1"/>
</dbReference>
<dbReference type="SUPFAM" id="SSF49384">
    <property type="entry name" value="Carbohydrate-binding domain"/>
    <property type="match status" value="1"/>
</dbReference>
<dbReference type="EMBL" id="JACVQF010000224">
    <property type="protein sequence ID" value="MBD0423717.1"/>
    <property type="molecule type" value="Genomic_DNA"/>
</dbReference>
<feature type="signal peptide" evidence="9">
    <location>
        <begin position="1"/>
        <end position="28"/>
    </location>
</feature>
<evidence type="ECO:0000256" key="5">
    <source>
        <dbReference type="ARBA" id="ARBA00023277"/>
    </source>
</evidence>
<evidence type="ECO:0000256" key="9">
    <source>
        <dbReference type="SAM" id="SignalP"/>
    </source>
</evidence>
<dbReference type="InterPro" id="IPR003961">
    <property type="entry name" value="FN3_dom"/>
</dbReference>
<reference evidence="12" key="1">
    <citation type="submission" date="2020-09" db="EMBL/GenBank/DDBJ databases">
        <title>Streptomyces grisecoloratus sp. nov., isolated from cotton soil.</title>
        <authorList>
            <person name="Xing L."/>
        </authorList>
    </citation>
    <scope>NUCLEOTIDE SEQUENCE</scope>
    <source>
        <strain evidence="12">TRM S81-3</strain>
    </source>
</reference>
<keyword evidence="4 8" id="KW-0136">Cellulose degradation</keyword>
<dbReference type="PROSITE" id="PS51173">
    <property type="entry name" value="CBM2"/>
    <property type="match status" value="1"/>
</dbReference>
<dbReference type="GO" id="GO:0030245">
    <property type="term" value="P:cellulose catabolic process"/>
    <property type="evidence" value="ECO:0007669"/>
    <property type="project" value="UniProtKB-KW"/>
</dbReference>
<comment type="caution">
    <text evidence="12">The sequence shown here is derived from an EMBL/GenBank/DDBJ whole genome shotgun (WGS) entry which is preliminary data.</text>
</comment>
<dbReference type="InterPro" id="IPR018087">
    <property type="entry name" value="Glyco_hydro_5_CS"/>
</dbReference>
<dbReference type="InterPro" id="IPR013783">
    <property type="entry name" value="Ig-like_fold"/>
</dbReference>
<evidence type="ECO:0000313" key="12">
    <source>
        <dbReference type="EMBL" id="MBD0423717.1"/>
    </source>
</evidence>
<dbReference type="InterPro" id="IPR017853">
    <property type="entry name" value="GH"/>
</dbReference>
<dbReference type="InterPro" id="IPR001919">
    <property type="entry name" value="CBD2"/>
</dbReference>
<gene>
    <name evidence="12" type="ORF">H0H10_31940</name>
</gene>
<dbReference type="Pfam" id="PF00553">
    <property type="entry name" value="CBM_2"/>
    <property type="match status" value="1"/>
</dbReference>
<evidence type="ECO:0000256" key="2">
    <source>
        <dbReference type="ARBA" id="ARBA00022729"/>
    </source>
</evidence>
<dbReference type="Gene3D" id="2.60.40.290">
    <property type="match status" value="1"/>
</dbReference>
<evidence type="ECO:0000256" key="6">
    <source>
        <dbReference type="ARBA" id="ARBA00023295"/>
    </source>
</evidence>
<name>A0A926LBQ6_9ACTN</name>
<dbReference type="Gene3D" id="3.20.20.80">
    <property type="entry name" value="Glycosidases"/>
    <property type="match status" value="1"/>
</dbReference>
<comment type="similarity">
    <text evidence="8">Belongs to the glycosyl hydrolase 5 (cellulase A) family.</text>
</comment>
<evidence type="ECO:0000259" key="11">
    <source>
        <dbReference type="PROSITE" id="PS51173"/>
    </source>
</evidence>
<keyword evidence="13" id="KW-1185">Reference proteome</keyword>
<evidence type="ECO:0000256" key="8">
    <source>
        <dbReference type="RuleBase" id="RU361153"/>
    </source>
</evidence>
<keyword evidence="5 8" id="KW-0119">Carbohydrate metabolism</keyword>
<evidence type="ECO:0000256" key="1">
    <source>
        <dbReference type="ARBA" id="ARBA00000966"/>
    </source>
</evidence>
<dbReference type="Pfam" id="PF00041">
    <property type="entry name" value="fn3"/>
    <property type="match status" value="1"/>
</dbReference>
<dbReference type="PROSITE" id="PS00659">
    <property type="entry name" value="GLYCOSYL_HYDROL_F5"/>
    <property type="match status" value="1"/>
</dbReference>
<organism evidence="12 13">
    <name type="scientific">Streptomyces griseicoloratus</name>
    <dbReference type="NCBI Taxonomy" id="2752516"/>
    <lineage>
        <taxon>Bacteria</taxon>
        <taxon>Bacillati</taxon>
        <taxon>Actinomycetota</taxon>
        <taxon>Actinomycetes</taxon>
        <taxon>Kitasatosporales</taxon>
        <taxon>Streptomycetaceae</taxon>
        <taxon>Streptomyces</taxon>
    </lineage>
</organism>
<dbReference type="GO" id="GO:0008810">
    <property type="term" value="F:cellulase activity"/>
    <property type="evidence" value="ECO:0007669"/>
    <property type="project" value="UniProtKB-EC"/>
</dbReference>
<dbReference type="SUPFAM" id="SSF51445">
    <property type="entry name" value="(Trans)glycosidases"/>
    <property type="match status" value="1"/>
</dbReference>
<dbReference type="Pfam" id="PF00150">
    <property type="entry name" value="Cellulase"/>
    <property type="match status" value="1"/>
</dbReference>
<keyword evidence="6 8" id="KW-0326">Glycosidase</keyword>
<dbReference type="Gene3D" id="2.60.40.10">
    <property type="entry name" value="Immunoglobulins"/>
    <property type="match status" value="1"/>
</dbReference>
<keyword evidence="2 9" id="KW-0732">Signal</keyword>